<keyword evidence="2" id="KW-1185">Reference proteome</keyword>
<organism evidence="1 2">
    <name type="scientific">Elysia crispata</name>
    <name type="common">lettuce slug</name>
    <dbReference type="NCBI Taxonomy" id="231223"/>
    <lineage>
        <taxon>Eukaryota</taxon>
        <taxon>Metazoa</taxon>
        <taxon>Spiralia</taxon>
        <taxon>Lophotrochozoa</taxon>
        <taxon>Mollusca</taxon>
        <taxon>Gastropoda</taxon>
        <taxon>Heterobranchia</taxon>
        <taxon>Euthyneura</taxon>
        <taxon>Panpulmonata</taxon>
        <taxon>Sacoglossa</taxon>
        <taxon>Placobranchoidea</taxon>
        <taxon>Plakobranchidae</taxon>
        <taxon>Elysia</taxon>
    </lineage>
</organism>
<comment type="caution">
    <text evidence="1">The sequence shown here is derived from an EMBL/GenBank/DDBJ whole genome shotgun (WGS) entry which is preliminary data.</text>
</comment>
<dbReference type="AlphaFoldDB" id="A0AAE1A4I2"/>
<evidence type="ECO:0000313" key="2">
    <source>
        <dbReference type="Proteomes" id="UP001283361"/>
    </source>
</evidence>
<name>A0AAE1A4I2_9GAST</name>
<evidence type="ECO:0000313" key="1">
    <source>
        <dbReference type="EMBL" id="KAK3780162.1"/>
    </source>
</evidence>
<protein>
    <submittedName>
        <fullName evidence="1">Uncharacterized protein</fullName>
    </submittedName>
</protein>
<gene>
    <name evidence="1" type="ORF">RRG08_051640</name>
</gene>
<reference evidence="1" key="1">
    <citation type="journal article" date="2023" name="G3 (Bethesda)">
        <title>A reference genome for the long-term kleptoplast-retaining sea slug Elysia crispata morphotype clarki.</title>
        <authorList>
            <person name="Eastman K.E."/>
            <person name="Pendleton A.L."/>
            <person name="Shaikh M.A."/>
            <person name="Suttiyut T."/>
            <person name="Ogas R."/>
            <person name="Tomko P."/>
            <person name="Gavelis G."/>
            <person name="Widhalm J.R."/>
            <person name="Wisecaver J.H."/>
        </authorList>
    </citation>
    <scope>NUCLEOTIDE SEQUENCE</scope>
    <source>
        <strain evidence="1">ECLA1</strain>
    </source>
</reference>
<dbReference type="EMBL" id="JAWDGP010002758">
    <property type="protein sequence ID" value="KAK3780162.1"/>
    <property type="molecule type" value="Genomic_DNA"/>
</dbReference>
<dbReference type="Proteomes" id="UP001283361">
    <property type="component" value="Unassembled WGS sequence"/>
</dbReference>
<sequence length="68" mass="7698">MGDCQKPRRQCGSLGIGQRSERKEPFTQLLTRYTGHIWTDLLWLAGPPWREATLGYSRLADPGLRAAL</sequence>
<accession>A0AAE1A4I2</accession>
<proteinExistence type="predicted"/>